<dbReference type="KEGG" id="tim:GMBLW1_24350"/>
<gene>
    <name evidence="1" type="ORF">GMBLW1_24350</name>
</gene>
<reference evidence="1" key="1">
    <citation type="submission" date="2019-04" db="EMBL/GenBank/DDBJ databases">
        <authorList>
            <consortium name="Science for Life Laboratories"/>
        </authorList>
    </citation>
    <scope>NUCLEOTIDE SEQUENCE</scope>
    <source>
        <strain evidence="1">MBLW1</strain>
    </source>
</reference>
<protein>
    <submittedName>
        <fullName evidence="1">Uncharacterized protein</fullName>
    </submittedName>
</protein>
<proteinExistence type="predicted"/>
<evidence type="ECO:0000313" key="1">
    <source>
        <dbReference type="EMBL" id="VIP01525.1"/>
    </source>
</evidence>
<dbReference type="Proteomes" id="UP000464378">
    <property type="component" value="Chromosome"/>
</dbReference>
<dbReference type="AlphaFoldDB" id="A0A6C2YK91"/>
<dbReference type="EMBL" id="LR586016">
    <property type="protein sequence ID" value="VIP01525.1"/>
    <property type="molecule type" value="Genomic_DNA"/>
</dbReference>
<name>A0A6C2YK91_9BACT</name>
<dbReference type="EMBL" id="LR593887">
    <property type="protein sequence ID" value="VTR98667.1"/>
    <property type="molecule type" value="Genomic_DNA"/>
</dbReference>
<accession>A0A6C2YK91</accession>
<keyword evidence="2" id="KW-1185">Reference proteome</keyword>
<dbReference type="InParanoid" id="A0A6C2YK91"/>
<organism evidence="1">
    <name type="scientific">Tuwongella immobilis</name>
    <dbReference type="NCBI Taxonomy" id="692036"/>
    <lineage>
        <taxon>Bacteria</taxon>
        <taxon>Pseudomonadati</taxon>
        <taxon>Planctomycetota</taxon>
        <taxon>Planctomycetia</taxon>
        <taxon>Gemmatales</taxon>
        <taxon>Gemmataceae</taxon>
        <taxon>Tuwongella</taxon>
    </lineage>
</organism>
<sequence>MSNCWPILCFCLVFLGYPPQFDVVGPLLFCSSLKITSQYPIIRRYRPSGTVISMSRTLNGFKRRMESFYQNQRKGG</sequence>
<evidence type="ECO:0000313" key="2">
    <source>
        <dbReference type="Proteomes" id="UP000464378"/>
    </source>
</evidence>